<proteinExistence type="predicted"/>
<dbReference type="SUPFAM" id="SSF52540">
    <property type="entry name" value="P-loop containing nucleoside triphosphate hydrolases"/>
    <property type="match status" value="1"/>
</dbReference>
<dbReference type="CDD" id="cd03230">
    <property type="entry name" value="ABC_DR_subfamily_A"/>
    <property type="match status" value="1"/>
</dbReference>
<dbReference type="PROSITE" id="PS50893">
    <property type="entry name" value="ABC_TRANSPORTER_2"/>
    <property type="match status" value="1"/>
</dbReference>
<keyword evidence="2 4" id="KW-0067">ATP-binding</keyword>
<reference evidence="4 5" key="2">
    <citation type="submission" date="2020-03" db="EMBL/GenBank/DDBJ databases">
        <authorList>
            <person name="Ichikawa N."/>
            <person name="Kimura A."/>
            <person name="Kitahashi Y."/>
            <person name="Uohara A."/>
        </authorList>
    </citation>
    <scope>NUCLEOTIDE SEQUENCE [LARGE SCALE GENOMIC DNA]</scope>
    <source>
        <strain evidence="4 5">NBRC 105367</strain>
    </source>
</reference>
<dbReference type="Pfam" id="PF00005">
    <property type="entry name" value="ABC_tran"/>
    <property type="match status" value="1"/>
</dbReference>
<dbReference type="InterPro" id="IPR003439">
    <property type="entry name" value="ABC_transporter-like_ATP-bd"/>
</dbReference>
<organism evidence="4 5">
    <name type="scientific">Phytohabitans suffuscus</name>
    <dbReference type="NCBI Taxonomy" id="624315"/>
    <lineage>
        <taxon>Bacteria</taxon>
        <taxon>Bacillati</taxon>
        <taxon>Actinomycetota</taxon>
        <taxon>Actinomycetes</taxon>
        <taxon>Micromonosporales</taxon>
        <taxon>Micromonosporaceae</taxon>
    </lineage>
</organism>
<reference evidence="4 5" key="1">
    <citation type="submission" date="2020-03" db="EMBL/GenBank/DDBJ databases">
        <title>Whole genome shotgun sequence of Phytohabitans suffuscus NBRC 105367.</title>
        <authorList>
            <person name="Komaki H."/>
            <person name="Tamura T."/>
        </authorList>
    </citation>
    <scope>NUCLEOTIDE SEQUENCE [LARGE SCALE GENOMIC DNA]</scope>
    <source>
        <strain evidence="4 5">NBRC 105367</strain>
    </source>
</reference>
<dbReference type="GO" id="GO:0016887">
    <property type="term" value="F:ATP hydrolysis activity"/>
    <property type="evidence" value="ECO:0007669"/>
    <property type="project" value="InterPro"/>
</dbReference>
<dbReference type="PANTHER" id="PTHR43038">
    <property type="entry name" value="ATP-BINDING CASSETTE, SUB-FAMILY H, MEMBER 1"/>
    <property type="match status" value="1"/>
</dbReference>
<evidence type="ECO:0000256" key="2">
    <source>
        <dbReference type="ARBA" id="ARBA00022840"/>
    </source>
</evidence>
<evidence type="ECO:0000256" key="1">
    <source>
        <dbReference type="ARBA" id="ARBA00022741"/>
    </source>
</evidence>
<accession>A0A6F8YB00</accession>
<name>A0A6F8YB00_9ACTN</name>
<dbReference type="Gene3D" id="3.40.50.300">
    <property type="entry name" value="P-loop containing nucleotide triphosphate hydrolases"/>
    <property type="match status" value="1"/>
</dbReference>
<dbReference type="RefSeq" id="WP_173153372.1">
    <property type="nucleotide sequence ID" value="NZ_AP022871.1"/>
</dbReference>
<keyword evidence="5" id="KW-1185">Reference proteome</keyword>
<keyword evidence="1" id="KW-0547">Nucleotide-binding</keyword>
<dbReference type="GO" id="GO:0005524">
    <property type="term" value="F:ATP binding"/>
    <property type="evidence" value="ECO:0007669"/>
    <property type="project" value="UniProtKB-KW"/>
</dbReference>
<dbReference type="AlphaFoldDB" id="A0A6F8YB00"/>
<sequence length="247" mass="26537">MDSAIEIRELTVVRGRRTVLHGISASVPRGAITGLLGPSGSGKTTLIRTIVGVQIVRSGTVTVLGLPAGSVELRRRIGYFTQSPSVYADMTVRENVRYFASLYGMGAKEADQIITDVGLAEQSRQVVRTLSGGQHSRASLACALVTQPELLVLDEPTVGQDPVLREELWQRFRALAQGGVTLLISSHIMDEANRCDGLILIRDGAILAEGSPKAITSRAGTDDLDQAFLRLVQEQSESTEAVDKEVV</sequence>
<evidence type="ECO:0000259" key="3">
    <source>
        <dbReference type="PROSITE" id="PS50893"/>
    </source>
</evidence>
<gene>
    <name evidence="4" type="ORF">Psuf_005220</name>
</gene>
<dbReference type="EMBL" id="AP022871">
    <property type="protein sequence ID" value="BCB83209.1"/>
    <property type="molecule type" value="Genomic_DNA"/>
</dbReference>
<dbReference type="SMART" id="SM00382">
    <property type="entry name" value="AAA"/>
    <property type="match status" value="1"/>
</dbReference>
<protein>
    <submittedName>
        <fullName evidence="4">Multidrug ABC transporter ATP-binding protein</fullName>
    </submittedName>
</protein>
<dbReference type="InterPro" id="IPR027417">
    <property type="entry name" value="P-loop_NTPase"/>
</dbReference>
<evidence type="ECO:0000313" key="5">
    <source>
        <dbReference type="Proteomes" id="UP000503011"/>
    </source>
</evidence>
<dbReference type="KEGG" id="psuu:Psuf_005220"/>
<dbReference type="Proteomes" id="UP000503011">
    <property type="component" value="Chromosome"/>
</dbReference>
<evidence type="ECO:0000313" key="4">
    <source>
        <dbReference type="EMBL" id="BCB83209.1"/>
    </source>
</evidence>
<dbReference type="InterPro" id="IPR003593">
    <property type="entry name" value="AAA+_ATPase"/>
</dbReference>
<dbReference type="PANTHER" id="PTHR43038:SF3">
    <property type="entry name" value="ABC TRANSPORTER G FAMILY MEMBER 20 ISOFORM X1"/>
    <property type="match status" value="1"/>
</dbReference>
<feature type="domain" description="ABC transporter" evidence="3">
    <location>
        <begin position="5"/>
        <end position="228"/>
    </location>
</feature>